<name>A0A9Q3ZPI0_9RHOB</name>
<dbReference type="AlphaFoldDB" id="A0A9Q3ZPI0"/>
<comment type="caution">
    <text evidence="2">The sequence shown here is derived from an EMBL/GenBank/DDBJ whole genome shotgun (WGS) entry which is preliminary data.</text>
</comment>
<gene>
    <name evidence="2" type="ORF">KBY27_11670</name>
</gene>
<feature type="region of interest" description="Disordered" evidence="1">
    <location>
        <begin position="26"/>
        <end position="67"/>
    </location>
</feature>
<sequence length="67" mass="7211">MSDTKAYASPPCMAAEIDPAYVHPIGVSTAPAHETANPRPMHPKPDEMPKDRAVTETGRPQKGRAET</sequence>
<protein>
    <submittedName>
        <fullName evidence="2">Uncharacterized protein</fullName>
    </submittedName>
</protein>
<accession>A0A9Q3ZPI0</accession>
<reference evidence="2" key="1">
    <citation type="journal article" date="2021" name="Environ. Microbiol.">
        <title>Cryptic niche differentiation of novel sediment ecotypes of Rugeria pomeroyi correlates with nitrate respiration.</title>
        <authorList>
            <person name="Lin X."/>
            <person name="McNichol J."/>
            <person name="Chu X."/>
            <person name="Qian Y."/>
            <person name="Luo H."/>
        </authorList>
    </citation>
    <scope>NUCLEOTIDE SEQUENCE</scope>
    <source>
        <strain evidence="2">SZCCDBB064</strain>
    </source>
</reference>
<evidence type="ECO:0000313" key="2">
    <source>
        <dbReference type="EMBL" id="MCE8538112.1"/>
    </source>
</evidence>
<dbReference type="RefSeq" id="WP_234219909.1">
    <property type="nucleotide sequence ID" value="NZ_JAGQAF010000006.1"/>
</dbReference>
<evidence type="ECO:0000256" key="1">
    <source>
        <dbReference type="SAM" id="MobiDB-lite"/>
    </source>
</evidence>
<dbReference type="EMBL" id="JAGQAF010000006">
    <property type="protein sequence ID" value="MCE8538112.1"/>
    <property type="molecule type" value="Genomic_DNA"/>
</dbReference>
<evidence type="ECO:0000313" key="3">
    <source>
        <dbReference type="Proteomes" id="UP000813672"/>
    </source>
</evidence>
<feature type="compositionally biased region" description="Basic and acidic residues" evidence="1">
    <location>
        <begin position="43"/>
        <end position="54"/>
    </location>
</feature>
<dbReference type="Proteomes" id="UP000813672">
    <property type="component" value="Unassembled WGS sequence"/>
</dbReference>
<organism evidence="2 3">
    <name type="scientific">Ruegeria pomeroyi</name>
    <dbReference type="NCBI Taxonomy" id="89184"/>
    <lineage>
        <taxon>Bacteria</taxon>
        <taxon>Pseudomonadati</taxon>
        <taxon>Pseudomonadota</taxon>
        <taxon>Alphaproteobacteria</taxon>
        <taxon>Rhodobacterales</taxon>
        <taxon>Roseobacteraceae</taxon>
        <taxon>Ruegeria</taxon>
    </lineage>
</organism>
<proteinExistence type="predicted"/>